<evidence type="ECO:0000313" key="13">
    <source>
        <dbReference type="Proteomes" id="UP000838756"/>
    </source>
</evidence>
<evidence type="ECO:0000256" key="7">
    <source>
        <dbReference type="ARBA" id="ARBA00023212"/>
    </source>
</evidence>
<evidence type="ECO:0000256" key="5">
    <source>
        <dbReference type="ARBA" id="ARBA00023066"/>
    </source>
</evidence>
<organism evidence="12 13">
    <name type="scientific">Pararge aegeria aegeria</name>
    <dbReference type="NCBI Taxonomy" id="348720"/>
    <lineage>
        <taxon>Eukaryota</taxon>
        <taxon>Metazoa</taxon>
        <taxon>Ecdysozoa</taxon>
        <taxon>Arthropoda</taxon>
        <taxon>Hexapoda</taxon>
        <taxon>Insecta</taxon>
        <taxon>Pterygota</taxon>
        <taxon>Neoptera</taxon>
        <taxon>Endopterygota</taxon>
        <taxon>Lepidoptera</taxon>
        <taxon>Glossata</taxon>
        <taxon>Ditrysia</taxon>
        <taxon>Papilionoidea</taxon>
        <taxon>Nymphalidae</taxon>
        <taxon>Satyrinae</taxon>
        <taxon>Satyrini</taxon>
        <taxon>Parargina</taxon>
        <taxon>Pararge</taxon>
    </lineage>
</organism>
<dbReference type="OrthoDB" id="8191506at2759"/>
<dbReference type="Gene3D" id="3.30.360.50">
    <property type="entry name" value="S-adenosylmethionine decarboxylase"/>
    <property type="match status" value="1"/>
</dbReference>
<evidence type="ECO:0000256" key="6">
    <source>
        <dbReference type="ARBA" id="ARBA00023115"/>
    </source>
</evidence>
<dbReference type="PANTHER" id="PTHR11570:SF0">
    <property type="entry name" value="S-ADENOSYLMETHIONINE DECARBOXYLASE PROENZYME"/>
    <property type="match status" value="1"/>
</dbReference>
<comment type="pathway">
    <text evidence="2">Amine and polyamine biosynthesis; S-adenosylmethioninamine biosynthesis; S-adenosylmethioninamine from S-adenosyl-L-methionine: step 1/1.</text>
</comment>
<dbReference type="EMBL" id="CAKXAJ010013601">
    <property type="protein sequence ID" value="CAH2215990.1"/>
    <property type="molecule type" value="Genomic_DNA"/>
</dbReference>
<sequence length="226" mass="25695">MKKAGTDPKIKKTLLRNYEQKVDKDKKTRTVSAGSSKVKACSNKNELDHPALCSSAALANFISDVKNSAPPPHSLEDLKVSKTELSAKITRKLNFHFNDRIYRNLVELNADIANVKNKKDKKTKAPLKKDQEPSIEDFCHDEKEDDLPPNIPLTKSMAGTEVISSSENNDQFFEGVEKLIEIWFTPVKHADLRKITRQQWENVLKIVRCEIISFTQSDQVDAYVLR</sequence>
<keyword evidence="6" id="KW-0620">Polyamine biosynthesis</keyword>
<evidence type="ECO:0000256" key="10">
    <source>
        <dbReference type="SAM" id="Coils"/>
    </source>
</evidence>
<comment type="similarity">
    <text evidence="3">Belongs to the eukaryotic AdoMetDC family.</text>
</comment>
<comment type="subcellular location">
    <subcellularLocation>
        <location evidence="1">Cytoplasm</location>
        <location evidence="1">Cytoskeleton</location>
        <location evidence="1">Microtubule organizing center</location>
        <location evidence="1">Centrosome</location>
        <location evidence="1">Centriole</location>
    </subcellularLocation>
</comment>
<dbReference type="GO" id="GO:0005814">
    <property type="term" value="C:centriole"/>
    <property type="evidence" value="ECO:0007669"/>
    <property type="project" value="UniProtKB-SubCell"/>
</dbReference>
<gene>
    <name evidence="12" type="primary">jg23095</name>
    <name evidence="12" type="ORF">PAEG_LOCUS4068</name>
</gene>
<accession>A0A8S4QKZ5</accession>
<dbReference type="GO" id="GO:0008295">
    <property type="term" value="P:spermidine biosynthetic process"/>
    <property type="evidence" value="ECO:0007669"/>
    <property type="project" value="UniProtKB-KW"/>
</dbReference>
<keyword evidence="4" id="KW-0963">Cytoplasm</keyword>
<comment type="catalytic activity">
    <reaction evidence="9">
        <text>S-adenosyl-L-methionine + H(+) = S-adenosyl 3-(methylsulfanyl)propylamine + CO2</text>
        <dbReference type="Rhea" id="RHEA:15981"/>
        <dbReference type="ChEBI" id="CHEBI:15378"/>
        <dbReference type="ChEBI" id="CHEBI:16526"/>
        <dbReference type="ChEBI" id="CHEBI:57443"/>
        <dbReference type="ChEBI" id="CHEBI:59789"/>
        <dbReference type="EC" id="4.1.1.50"/>
    </reaction>
</comment>
<dbReference type="GO" id="GO:0004014">
    <property type="term" value="F:adenosylmethionine decarboxylase activity"/>
    <property type="evidence" value="ECO:0007669"/>
    <property type="project" value="UniProtKB-EC"/>
</dbReference>
<keyword evidence="10" id="KW-0175">Coiled coil</keyword>
<evidence type="ECO:0000313" key="12">
    <source>
        <dbReference type="EMBL" id="CAH2215990.1"/>
    </source>
</evidence>
<evidence type="ECO:0000256" key="9">
    <source>
        <dbReference type="ARBA" id="ARBA00048112"/>
    </source>
</evidence>
<dbReference type="InterPro" id="IPR016067">
    <property type="entry name" value="S-AdoMet_deCO2ase_core"/>
</dbReference>
<feature type="coiled-coil region" evidence="10">
    <location>
        <begin position="98"/>
        <end position="125"/>
    </location>
</feature>
<dbReference type="Pfam" id="PF01536">
    <property type="entry name" value="SAM_decarbox"/>
    <property type="match status" value="1"/>
</dbReference>
<dbReference type="GO" id="GO:0005829">
    <property type="term" value="C:cytosol"/>
    <property type="evidence" value="ECO:0007669"/>
    <property type="project" value="TreeGrafter"/>
</dbReference>
<dbReference type="InterPro" id="IPR048283">
    <property type="entry name" value="AdoMetDC-like"/>
</dbReference>
<dbReference type="Pfam" id="PF15503">
    <property type="entry name" value="PPP1R35_C"/>
    <property type="match status" value="1"/>
</dbReference>
<dbReference type="Proteomes" id="UP000838756">
    <property type="component" value="Unassembled WGS sequence"/>
</dbReference>
<dbReference type="GO" id="GO:0006597">
    <property type="term" value="P:spermine biosynthetic process"/>
    <property type="evidence" value="ECO:0007669"/>
    <property type="project" value="TreeGrafter"/>
</dbReference>
<evidence type="ECO:0000256" key="3">
    <source>
        <dbReference type="ARBA" id="ARBA00008466"/>
    </source>
</evidence>
<evidence type="ECO:0000256" key="1">
    <source>
        <dbReference type="ARBA" id="ARBA00004114"/>
    </source>
</evidence>
<reference evidence="12" key="1">
    <citation type="submission" date="2022-03" db="EMBL/GenBank/DDBJ databases">
        <authorList>
            <person name="Lindestad O."/>
        </authorList>
    </citation>
    <scope>NUCLEOTIDE SEQUENCE</scope>
</reference>
<dbReference type="InterPro" id="IPR029135">
    <property type="entry name" value="PPP1R35_C"/>
</dbReference>
<name>A0A8S4QKZ5_9NEOP</name>
<keyword evidence="7" id="KW-0206">Cytoskeleton</keyword>
<evidence type="ECO:0000256" key="4">
    <source>
        <dbReference type="ARBA" id="ARBA00022490"/>
    </source>
</evidence>
<protein>
    <submittedName>
        <fullName evidence="12">Jg23095 protein</fullName>
    </submittedName>
</protein>
<proteinExistence type="inferred from homology"/>
<evidence type="ECO:0000256" key="2">
    <source>
        <dbReference type="ARBA" id="ARBA00004911"/>
    </source>
</evidence>
<feature type="domain" description="Protein phosphatase 1 regulatory subunit 35 C-terminal" evidence="11">
    <location>
        <begin position="73"/>
        <end position="140"/>
    </location>
</feature>
<dbReference type="AlphaFoldDB" id="A0A8S4QKZ5"/>
<comment type="caution">
    <text evidence="12">The sequence shown here is derived from an EMBL/GenBank/DDBJ whole genome shotgun (WGS) entry which is preliminary data.</text>
</comment>
<dbReference type="PANTHER" id="PTHR11570">
    <property type="entry name" value="S-ADENOSYLMETHIONINE DECARBOXYLASE"/>
    <property type="match status" value="1"/>
</dbReference>
<evidence type="ECO:0000259" key="11">
    <source>
        <dbReference type="Pfam" id="PF15503"/>
    </source>
</evidence>
<evidence type="ECO:0000256" key="8">
    <source>
        <dbReference type="ARBA" id="ARBA00029452"/>
    </source>
</evidence>
<dbReference type="SUPFAM" id="SSF56276">
    <property type="entry name" value="S-adenosylmethionine decarboxylase"/>
    <property type="match status" value="1"/>
</dbReference>
<keyword evidence="5" id="KW-0745">Spermidine biosynthesis</keyword>
<comment type="similarity">
    <text evidence="8">Belongs to the PPP1R35 family.</text>
</comment>
<keyword evidence="13" id="KW-1185">Reference proteome</keyword>